<dbReference type="EMBL" id="BAABFL010000081">
    <property type="protein sequence ID" value="GAA4648540.1"/>
    <property type="molecule type" value="Genomic_DNA"/>
</dbReference>
<reference evidence="2" key="1">
    <citation type="journal article" date="2019" name="Int. J. Syst. Evol. Microbiol.">
        <title>The Global Catalogue of Microorganisms (GCM) 10K type strain sequencing project: providing services to taxonomists for standard genome sequencing and annotation.</title>
        <authorList>
            <consortium name="The Broad Institute Genomics Platform"/>
            <consortium name="The Broad Institute Genome Sequencing Center for Infectious Disease"/>
            <person name="Wu L."/>
            <person name="Ma J."/>
        </authorList>
    </citation>
    <scope>NUCLEOTIDE SEQUENCE [LARGE SCALE GENOMIC DNA]</scope>
    <source>
        <strain evidence="2">JCM 17805</strain>
    </source>
</reference>
<protein>
    <recommendedName>
        <fullName evidence="3">Tetratricopeptide repeat protein</fullName>
    </recommendedName>
</protein>
<comment type="caution">
    <text evidence="1">The sequence shown here is derived from an EMBL/GenBank/DDBJ whole genome shotgun (WGS) entry which is preliminary data.</text>
</comment>
<evidence type="ECO:0000313" key="2">
    <source>
        <dbReference type="Proteomes" id="UP001500604"/>
    </source>
</evidence>
<name>A0ABP8UXI0_9GAMM</name>
<dbReference type="Proteomes" id="UP001500604">
    <property type="component" value="Unassembled WGS sequence"/>
</dbReference>
<evidence type="ECO:0000313" key="1">
    <source>
        <dbReference type="EMBL" id="GAA4648540.1"/>
    </source>
</evidence>
<dbReference type="RefSeq" id="WP_345194202.1">
    <property type="nucleotide sequence ID" value="NZ_BAABFL010000081.1"/>
</dbReference>
<gene>
    <name evidence="1" type="ORF">GCM10023116_08090</name>
</gene>
<dbReference type="Gene3D" id="1.25.40.10">
    <property type="entry name" value="Tetratricopeptide repeat domain"/>
    <property type="match status" value="1"/>
</dbReference>
<dbReference type="InterPro" id="IPR011990">
    <property type="entry name" value="TPR-like_helical_dom_sf"/>
</dbReference>
<proteinExistence type="predicted"/>
<dbReference type="Pfam" id="PF14559">
    <property type="entry name" value="TPR_19"/>
    <property type="match status" value="1"/>
</dbReference>
<sequence length="136" mass="14834">MVTVETLRLLADIGFMATSNGMSGQAKSIFKAIGHIRPNSVLPHIGMALNHLNLNQFQDALDVLEKKALKIEPDNPTVRAFIGMSLMLMGRNSESEKFLTPLTSSDDPLAANLAENLLQELKHHADKKSAPPKAPH</sequence>
<accession>A0ABP8UXI0</accession>
<organism evidence="1 2">
    <name type="scientific">Kistimonas scapharcae</name>
    <dbReference type="NCBI Taxonomy" id="1036133"/>
    <lineage>
        <taxon>Bacteria</taxon>
        <taxon>Pseudomonadati</taxon>
        <taxon>Pseudomonadota</taxon>
        <taxon>Gammaproteobacteria</taxon>
        <taxon>Oceanospirillales</taxon>
        <taxon>Endozoicomonadaceae</taxon>
        <taxon>Kistimonas</taxon>
    </lineage>
</organism>
<evidence type="ECO:0008006" key="3">
    <source>
        <dbReference type="Google" id="ProtNLM"/>
    </source>
</evidence>
<keyword evidence="2" id="KW-1185">Reference proteome</keyword>
<dbReference type="SUPFAM" id="SSF48452">
    <property type="entry name" value="TPR-like"/>
    <property type="match status" value="1"/>
</dbReference>